<feature type="region of interest" description="Disordered" evidence="1">
    <location>
        <begin position="25"/>
        <end position="62"/>
    </location>
</feature>
<gene>
    <name evidence="3" type="ORF">VTK73DRAFT_935</name>
</gene>
<dbReference type="PANTHER" id="PTHR13490:SF0">
    <property type="entry name" value="SMALL RIBOSOMAL SUBUNIT PROTEIN MS35"/>
    <property type="match status" value="1"/>
</dbReference>
<sequence>MGMATAAASQSLRLCLRSSRRAGLRPVLQAPASQRVRQASSGAGKPGARDRGKPIPVYETPGDALEGLLRSGELKDASEEEIAEARRLWSQTPAPEKENLRRTLQQAREGVSPLTAPVRVLPSSFWNAHEDDADLITNDAGDDQFEEDDITSIGHAQLEEHRDRREYARITIWEMPLLAKFAKPFEPPAKDEVLRFRYTSYMGEFHPAEKKVVVEFSPYDLDELSDAQKRKLAKLVGPRFHPETGIVRMSCEMFEQQAQNKRYLGDLIEKLIAEAKNPADMFEDIPLDTRHYKPKQKPKFPKEWRLTEERRRELEAIRRRAFELDQAKKAEGTLVDGVQRIRHALAGPAPEVKEKVAELLTAPSAGRAAQPLRRR</sequence>
<comment type="caution">
    <text evidence="3">The sequence shown here is derived from an EMBL/GenBank/DDBJ whole genome shotgun (WGS) entry which is preliminary data.</text>
</comment>
<evidence type="ECO:0000313" key="4">
    <source>
        <dbReference type="Proteomes" id="UP001586593"/>
    </source>
</evidence>
<dbReference type="EMBL" id="JAZHXJ010001204">
    <property type="protein sequence ID" value="KAL1845199.1"/>
    <property type="molecule type" value="Genomic_DNA"/>
</dbReference>
<dbReference type="InterPro" id="IPR039848">
    <property type="entry name" value="Ribosomal_mS35_mt"/>
</dbReference>
<keyword evidence="4" id="KW-1185">Reference proteome</keyword>
<name>A0ABR3VU63_9PEZI</name>
<dbReference type="PANTHER" id="PTHR13490">
    <property type="entry name" value="MITOCHONDRIAL 28S RIBOSOMAL PROTEIN S28"/>
    <property type="match status" value="1"/>
</dbReference>
<dbReference type="Pfam" id="PF10213">
    <property type="entry name" value="MRP-S28"/>
    <property type="match status" value="1"/>
</dbReference>
<dbReference type="InterPro" id="IPR019349">
    <property type="entry name" value="Ribosomal_mS35_mit"/>
</dbReference>
<reference evidence="3 4" key="1">
    <citation type="journal article" date="2024" name="Commun. Biol.">
        <title>Comparative genomic analysis of thermophilic fungi reveals convergent evolutionary adaptations and gene losses.</title>
        <authorList>
            <person name="Steindorff A.S."/>
            <person name="Aguilar-Pontes M.V."/>
            <person name="Robinson A.J."/>
            <person name="Andreopoulos B."/>
            <person name="LaButti K."/>
            <person name="Kuo A."/>
            <person name="Mondo S."/>
            <person name="Riley R."/>
            <person name="Otillar R."/>
            <person name="Haridas S."/>
            <person name="Lipzen A."/>
            <person name="Grimwood J."/>
            <person name="Schmutz J."/>
            <person name="Clum A."/>
            <person name="Reid I.D."/>
            <person name="Moisan M.C."/>
            <person name="Butler G."/>
            <person name="Nguyen T.T.M."/>
            <person name="Dewar K."/>
            <person name="Conant G."/>
            <person name="Drula E."/>
            <person name="Henrissat B."/>
            <person name="Hansel C."/>
            <person name="Singer S."/>
            <person name="Hutchinson M.I."/>
            <person name="de Vries R.P."/>
            <person name="Natvig D.O."/>
            <person name="Powell A.J."/>
            <person name="Tsang A."/>
            <person name="Grigoriev I.V."/>
        </authorList>
    </citation>
    <scope>NUCLEOTIDE SEQUENCE [LARGE SCALE GENOMIC DNA]</scope>
    <source>
        <strain evidence="3 4">ATCC 24622</strain>
    </source>
</reference>
<feature type="domain" description="Small ribosomal subunit protein mS35 mitochondrial conserved" evidence="2">
    <location>
        <begin position="184"/>
        <end position="304"/>
    </location>
</feature>
<accession>A0ABR3VU63</accession>
<feature type="compositionally biased region" description="Polar residues" evidence="1">
    <location>
        <begin position="31"/>
        <end position="41"/>
    </location>
</feature>
<organism evidence="3 4">
    <name type="scientific">Phialemonium thermophilum</name>
    <dbReference type="NCBI Taxonomy" id="223376"/>
    <lineage>
        <taxon>Eukaryota</taxon>
        <taxon>Fungi</taxon>
        <taxon>Dikarya</taxon>
        <taxon>Ascomycota</taxon>
        <taxon>Pezizomycotina</taxon>
        <taxon>Sordariomycetes</taxon>
        <taxon>Sordariomycetidae</taxon>
        <taxon>Cephalothecales</taxon>
        <taxon>Cephalothecaceae</taxon>
        <taxon>Phialemonium</taxon>
    </lineage>
</organism>
<evidence type="ECO:0000313" key="3">
    <source>
        <dbReference type="EMBL" id="KAL1845199.1"/>
    </source>
</evidence>
<proteinExistence type="predicted"/>
<protein>
    <recommendedName>
        <fullName evidence="2">Small ribosomal subunit protein mS35 mitochondrial conserved domain-containing protein</fullName>
    </recommendedName>
</protein>
<dbReference type="Proteomes" id="UP001586593">
    <property type="component" value="Unassembled WGS sequence"/>
</dbReference>
<evidence type="ECO:0000259" key="2">
    <source>
        <dbReference type="Pfam" id="PF10213"/>
    </source>
</evidence>
<evidence type="ECO:0000256" key="1">
    <source>
        <dbReference type="SAM" id="MobiDB-lite"/>
    </source>
</evidence>